<dbReference type="Gene3D" id="3.20.20.210">
    <property type="match status" value="1"/>
</dbReference>
<dbReference type="RefSeq" id="WP_115694096.1">
    <property type="nucleotide sequence ID" value="NZ_CP031417.1"/>
</dbReference>
<dbReference type="SUPFAM" id="SSF51726">
    <property type="entry name" value="UROD/MetE-like"/>
    <property type="match status" value="1"/>
</dbReference>
<reference evidence="1 2" key="1">
    <citation type="submission" date="2018-07" db="EMBL/GenBank/DDBJ databases">
        <authorList>
            <person name="Quirk P.G."/>
            <person name="Krulwich T.A."/>
        </authorList>
    </citation>
    <scope>NUCLEOTIDE SEQUENCE [LARGE SCALE GENOMIC DNA]</scope>
    <source>
        <strain evidence="1 2">CC-BB4</strain>
    </source>
</reference>
<dbReference type="KEGG" id="ptaw:DW352_26225"/>
<dbReference type="AlphaFoldDB" id="A0A346A3H0"/>
<name>A0A346A3H0_9HYPH</name>
<dbReference type="OrthoDB" id="4504900at2"/>
<organism evidence="1 2">
    <name type="scientific">Pseudolabrys taiwanensis</name>
    <dbReference type="NCBI Taxonomy" id="331696"/>
    <lineage>
        <taxon>Bacteria</taxon>
        <taxon>Pseudomonadati</taxon>
        <taxon>Pseudomonadota</taxon>
        <taxon>Alphaproteobacteria</taxon>
        <taxon>Hyphomicrobiales</taxon>
        <taxon>Xanthobacteraceae</taxon>
        <taxon>Pseudolabrys</taxon>
    </lineage>
</organism>
<dbReference type="Proteomes" id="UP000254889">
    <property type="component" value="Chromosome"/>
</dbReference>
<keyword evidence="2" id="KW-1185">Reference proteome</keyword>
<accession>A0A346A3H0</accession>
<proteinExistence type="predicted"/>
<dbReference type="EMBL" id="CP031417">
    <property type="protein sequence ID" value="AXK83717.1"/>
    <property type="molecule type" value="Genomic_DNA"/>
</dbReference>
<evidence type="ECO:0000313" key="2">
    <source>
        <dbReference type="Proteomes" id="UP000254889"/>
    </source>
</evidence>
<dbReference type="InterPro" id="IPR038071">
    <property type="entry name" value="UROD/MetE-like_sf"/>
</dbReference>
<protein>
    <submittedName>
        <fullName evidence="1">Uncharacterized protein</fullName>
    </submittedName>
</protein>
<sequence length="347" mass="38940">MTARNVYLVGSVPMADAATVFETVSAALGPTLLTLPDGETGERIDWITWLEPIFRDNPAFELSPETFQLHGKAAKHRRYQLKPGVSIKDVRFDNLFYADIAKKSYATFAALKRAGKIPPQVKFQIDLVPAHSVIWLFVQEDLQRDIDPIYNDAVLREIDKIAAALPHDDIAIQFDIASAVFARLERDQPTPYGNTKEEMQETFSKIVVRLADHVPADIDLLFHFCYGDAGHRHVIEPTDMGDMVDYANRLAGQLKRQIAQIHMPVPRDRSDAAYFAPLQRLELAPTTRLCLGLVHYTDGIDGTKRRLEAAKQFVRNFGVATECGFGRRDPKTIPDLLHLHAQAAQLG</sequence>
<gene>
    <name evidence="1" type="ORF">DW352_26225</name>
</gene>
<evidence type="ECO:0000313" key="1">
    <source>
        <dbReference type="EMBL" id="AXK83717.1"/>
    </source>
</evidence>